<dbReference type="PANTHER" id="PTHR19303:SF57">
    <property type="entry name" value="HTH CENPB-TYPE DOMAIN-CONTAINING PROTEIN"/>
    <property type="match status" value="1"/>
</dbReference>
<dbReference type="EMBL" id="VJMJ01000143">
    <property type="protein sequence ID" value="KAF0731417.1"/>
    <property type="molecule type" value="Genomic_DNA"/>
</dbReference>
<organism evidence="4 8">
    <name type="scientific">Aphanomyces euteiches</name>
    <dbReference type="NCBI Taxonomy" id="100861"/>
    <lineage>
        <taxon>Eukaryota</taxon>
        <taxon>Sar</taxon>
        <taxon>Stramenopiles</taxon>
        <taxon>Oomycota</taxon>
        <taxon>Saprolegniomycetes</taxon>
        <taxon>Saprolegniales</taxon>
        <taxon>Verrucalvaceae</taxon>
        <taxon>Aphanomyces</taxon>
    </lineage>
</organism>
<keyword evidence="8" id="KW-1185">Reference proteome</keyword>
<dbReference type="EMBL" id="VJMJ01000130">
    <property type="protein sequence ID" value="KAF0732672.1"/>
    <property type="molecule type" value="Genomic_DNA"/>
</dbReference>
<dbReference type="EMBL" id="VJMJ01000353">
    <property type="protein sequence ID" value="KAF0721991.1"/>
    <property type="molecule type" value="Genomic_DNA"/>
</dbReference>
<dbReference type="InterPro" id="IPR050863">
    <property type="entry name" value="CenT-Element_Derived"/>
</dbReference>
<evidence type="ECO:0000313" key="7">
    <source>
        <dbReference type="EMBL" id="KAF0741209.1"/>
    </source>
</evidence>
<dbReference type="InterPro" id="IPR004875">
    <property type="entry name" value="DDE_SF_endonuclease_dom"/>
</dbReference>
<dbReference type="EMBL" id="VJMJ01000213">
    <property type="protein sequence ID" value="KAF0726636.1"/>
    <property type="molecule type" value="Genomic_DNA"/>
</dbReference>
<dbReference type="GO" id="GO:0003677">
    <property type="term" value="F:DNA binding"/>
    <property type="evidence" value="ECO:0007669"/>
    <property type="project" value="TreeGrafter"/>
</dbReference>
<reference evidence="4 8" key="1">
    <citation type="submission" date="2019-07" db="EMBL/GenBank/DDBJ databases">
        <title>Genomics analysis of Aphanomyces spp. identifies a new class of oomycete effector associated with host adaptation.</title>
        <authorList>
            <person name="Gaulin E."/>
        </authorList>
    </citation>
    <scope>NUCLEOTIDE SEQUENCE [LARGE SCALE GENOMIC DNA]</scope>
    <source>
        <strain evidence="4 8">ATCC 201684</strain>
    </source>
</reference>
<gene>
    <name evidence="7" type="ORF">Ae201684_003543</name>
    <name evidence="6" type="ORF">Ae201684_004914</name>
    <name evidence="5" type="ORF">Ae201684_010379</name>
    <name evidence="4" type="ORF">Ae201684_011320</name>
    <name evidence="3" type="ORF">Ae201684_015256</name>
    <name evidence="2" type="ORF">Ae201684_018772</name>
</gene>
<accession>A0A6G0WV79</accession>
<comment type="caution">
    <text evidence="4">The sequence shown here is derived from an EMBL/GenBank/DDBJ whole genome shotgun (WGS) entry which is preliminary data.</text>
</comment>
<protein>
    <recommendedName>
        <fullName evidence="1">DDE-1 domain-containing protein</fullName>
    </recommendedName>
</protein>
<proteinExistence type="predicted"/>
<dbReference type="GO" id="GO:0005634">
    <property type="term" value="C:nucleus"/>
    <property type="evidence" value="ECO:0007669"/>
    <property type="project" value="TreeGrafter"/>
</dbReference>
<evidence type="ECO:0000313" key="4">
    <source>
        <dbReference type="EMBL" id="KAF0731417.1"/>
    </source>
</evidence>
<evidence type="ECO:0000259" key="1">
    <source>
        <dbReference type="Pfam" id="PF03184"/>
    </source>
</evidence>
<dbReference type="Proteomes" id="UP000481153">
    <property type="component" value="Unassembled WGS sequence"/>
</dbReference>
<name>A0A6G0WV79_9STRA</name>
<evidence type="ECO:0000313" key="5">
    <source>
        <dbReference type="EMBL" id="KAF0732672.1"/>
    </source>
</evidence>
<evidence type="ECO:0000313" key="6">
    <source>
        <dbReference type="EMBL" id="KAF0739345.1"/>
    </source>
</evidence>
<evidence type="ECO:0000313" key="2">
    <source>
        <dbReference type="EMBL" id="KAF0721991.1"/>
    </source>
</evidence>
<dbReference type="Pfam" id="PF03184">
    <property type="entry name" value="DDE_1"/>
    <property type="match status" value="1"/>
</dbReference>
<evidence type="ECO:0000313" key="3">
    <source>
        <dbReference type="EMBL" id="KAF0726636.1"/>
    </source>
</evidence>
<evidence type="ECO:0000313" key="8">
    <source>
        <dbReference type="Proteomes" id="UP000481153"/>
    </source>
</evidence>
<feature type="domain" description="DDE-1" evidence="1">
    <location>
        <begin position="210"/>
        <end position="385"/>
    </location>
</feature>
<dbReference type="AlphaFoldDB" id="A0A6G0WV79"/>
<dbReference type="VEuPathDB" id="FungiDB:AeMF1_006330"/>
<sequence length="399" mass="45936">MTWRSRASYPVEVKLTALGLLLDHSDYAVSALMGIPRRTIRNWEKQRYEILAFEGNKQRKKISNVGHEIFPDPPALVSYMTRVRQQEKALTCLHVINWIKRHHYSWMVAYLADKPPGRGYDSLLRLMQRFCDRHGFSRQRPGISKQPQHVLDSVHQGFADEFHREYAAYGKDCVYNIDETGMYYEMPPRVIWSVRGGDAKVSVGEKHGYRMTAALTIRSNGDKLPIMFVIRGRPGGRIETNEVPTYPQGHVYAVQENAWMDNEVWPKYLREVLKGEITGPSIILVDNFEAHVNEASYKIVNEELGSHLVAIPPNATSRCQPLDVGIMAPFKRHLRDLWLLEHLVDSDEMDEDELCPTAQLKRLAMIQRAIKAWDLITPEEIRASFEKALPLRVDENSSQ</sequence>
<dbReference type="PANTHER" id="PTHR19303">
    <property type="entry name" value="TRANSPOSON"/>
    <property type="match status" value="1"/>
</dbReference>
<dbReference type="EMBL" id="VJMJ01000039">
    <property type="protein sequence ID" value="KAF0741209.1"/>
    <property type="molecule type" value="Genomic_DNA"/>
</dbReference>
<dbReference type="EMBL" id="VJMJ01000064">
    <property type="protein sequence ID" value="KAF0739345.1"/>
    <property type="molecule type" value="Genomic_DNA"/>
</dbReference>